<evidence type="ECO:0000313" key="1">
    <source>
        <dbReference type="EMBL" id="EGU72798.1"/>
    </source>
</evidence>
<proteinExistence type="predicted"/>
<sequence length="48" mass="5366">MSCFQMSSNLIGYGGEPTNLAHEKACFDQQRDCLVDSVKSTLLVFPKR</sequence>
<protein>
    <submittedName>
        <fullName evidence="1">Uncharacterized protein</fullName>
    </submittedName>
</protein>
<accession>F9GDG2</accession>
<name>F9GDG2_FUSOF</name>
<gene>
    <name evidence="1" type="ORF">FOXB_16696</name>
</gene>
<organism evidence="1">
    <name type="scientific">Fusarium oxysporum (strain Fo5176)</name>
    <name type="common">Fusarium vascular wilt</name>
    <dbReference type="NCBI Taxonomy" id="660025"/>
    <lineage>
        <taxon>Eukaryota</taxon>
        <taxon>Fungi</taxon>
        <taxon>Dikarya</taxon>
        <taxon>Ascomycota</taxon>
        <taxon>Pezizomycotina</taxon>
        <taxon>Sordariomycetes</taxon>
        <taxon>Hypocreomycetidae</taxon>
        <taxon>Hypocreales</taxon>
        <taxon>Nectriaceae</taxon>
        <taxon>Fusarium</taxon>
        <taxon>Fusarium oxysporum species complex</taxon>
    </lineage>
</organism>
<reference evidence="1" key="1">
    <citation type="journal article" date="2012" name="Mol. Plant Microbe Interact.">
        <title>A highly conserved effector in Fusarium oxysporum is required for full virulence on Arabidopsis.</title>
        <authorList>
            <person name="Thatcher L.F."/>
            <person name="Gardiner D.M."/>
            <person name="Kazan K."/>
            <person name="Manners J."/>
        </authorList>
    </citation>
    <scope>NUCLEOTIDE SEQUENCE [LARGE SCALE GENOMIC DNA]</scope>
    <source>
        <strain evidence="1">Fo5176</strain>
    </source>
</reference>
<comment type="caution">
    <text evidence="1">The sequence shown here is derived from an EMBL/GenBank/DDBJ whole genome shotgun (WGS) entry which is preliminary data.</text>
</comment>
<dbReference type="EMBL" id="AFQF01005470">
    <property type="protein sequence ID" value="EGU72798.1"/>
    <property type="molecule type" value="Genomic_DNA"/>
</dbReference>
<dbReference type="AlphaFoldDB" id="F9GDG2"/>